<protein>
    <submittedName>
        <fullName evidence="7">Uncharacterized protein</fullName>
    </submittedName>
</protein>
<dbReference type="GO" id="GO:0016020">
    <property type="term" value="C:membrane"/>
    <property type="evidence" value="ECO:0007669"/>
    <property type="project" value="UniProtKB-SubCell"/>
</dbReference>
<evidence type="ECO:0000256" key="3">
    <source>
        <dbReference type="ARBA" id="ARBA00022989"/>
    </source>
</evidence>
<dbReference type="Pfam" id="PF13903">
    <property type="entry name" value="Claudin_2"/>
    <property type="match status" value="1"/>
</dbReference>
<feature type="compositionally biased region" description="Pro residues" evidence="5">
    <location>
        <begin position="527"/>
        <end position="541"/>
    </location>
</feature>
<feature type="compositionally biased region" description="Pro residues" evidence="5">
    <location>
        <begin position="506"/>
        <end position="515"/>
    </location>
</feature>
<gene>
    <name evidence="7" type="ORF">Fcan01_06687</name>
</gene>
<feature type="compositionally biased region" description="Polar residues" evidence="5">
    <location>
        <begin position="763"/>
        <end position="774"/>
    </location>
</feature>
<keyword evidence="8" id="KW-1185">Reference proteome</keyword>
<evidence type="ECO:0000256" key="4">
    <source>
        <dbReference type="ARBA" id="ARBA00023136"/>
    </source>
</evidence>
<evidence type="ECO:0000313" key="8">
    <source>
        <dbReference type="Proteomes" id="UP000198287"/>
    </source>
</evidence>
<dbReference type="PANTHER" id="PTHR21284:SF6">
    <property type="entry name" value="SINUOUS"/>
    <property type="match status" value="1"/>
</dbReference>
<feature type="region of interest" description="Disordered" evidence="5">
    <location>
        <begin position="280"/>
        <end position="791"/>
    </location>
</feature>
<sequence length="791" mass="86473">MEETSSLSGSSGSSGLCLGVGGPWWGRIGSVIFFIAFLLIFTSYVAPDWIEINTGRAPKDTTFRKLGLWMSCYTNLHDPYYYDPYLTSGFEGCRWIYYPVVSTFHDLRDFLLPSFIIPVQITYTLCFVTVLVLFFMILVYIIRYKINEVGTLPYLIVIGMMLQGAGLLGTISVIVFGALSRSRTWAHEWQFNDLSWAFAVAVAGVVLLHLAGILFLVEAHCQYKKRSRQRIMHGSYDLRSAADSGEGQEAGSSGPRGIFSGLGDLIPRLTARVRDSFSEAVGRAGGGGDEVKLAEPQPHPRQTTYIPGGDHPSGLLGEGGSVTPTSDEDGEQQQHERMIPIQRRNHNTSSDESLNDHYLGRPPIAAPRSPPQMSPTEDQEFGASRKYGGPADSRPDSGFPPSPIFPQPVEEQPQSPPRPQQLFTSSLMGKFKPSKKGQSDNGGQKKQKPNLGRIFSSPQSSPEGQGLDLDDLEEGPPRVRRPSGRFQHRNSVRTDNMELQQAHSQLPPPPPPPATPLSISIHQSQSRPPPPLPSAPPPKLPSSPTHETLLRIQPLPFTASKKSKSKPTSIAIGTFEIPPPPPLDSDDDNNNAATLPMHKSHLHYEPRSRAPLSPPVRSPPSGSEPHRQTPLSPSRRSPFAGREPGITSYQDHFLYSSLTQTTTQSPPTQPQQSQQQPSRHQEEDDYGLPPPEEYFSGSTRRSPSQPPPSAPSPSRGPGGGSRPAPATPQQRSAAEAVAELLTSRQPLSLRIHIQKHKTESSYKKSQTFGPNQKHNNGGGGKNGGDFSESSI</sequence>
<feature type="compositionally biased region" description="Basic residues" evidence="5">
    <location>
        <begin position="478"/>
        <end position="491"/>
    </location>
</feature>
<evidence type="ECO:0000256" key="2">
    <source>
        <dbReference type="ARBA" id="ARBA00022692"/>
    </source>
</evidence>
<feature type="transmembrane region" description="Helical" evidence="6">
    <location>
        <begin position="154"/>
        <end position="176"/>
    </location>
</feature>
<feature type="compositionally biased region" description="Pro residues" evidence="5">
    <location>
        <begin position="364"/>
        <end position="373"/>
    </location>
</feature>
<proteinExistence type="predicted"/>
<reference evidence="7 8" key="1">
    <citation type="submission" date="2015-12" db="EMBL/GenBank/DDBJ databases">
        <title>The genome of Folsomia candida.</title>
        <authorList>
            <person name="Faddeeva A."/>
            <person name="Derks M.F."/>
            <person name="Anvar Y."/>
            <person name="Smit S."/>
            <person name="Van Straalen N."/>
            <person name="Roelofs D."/>
        </authorList>
    </citation>
    <scope>NUCLEOTIDE SEQUENCE [LARGE SCALE GENOMIC DNA]</scope>
    <source>
        <strain evidence="7 8">VU population</strain>
        <tissue evidence="7">Whole body</tissue>
    </source>
</reference>
<keyword evidence="3 6" id="KW-1133">Transmembrane helix</keyword>
<dbReference type="OrthoDB" id="8183827at2759"/>
<feature type="compositionally biased region" description="Low complexity" evidence="5">
    <location>
        <begin position="656"/>
        <end position="678"/>
    </location>
</feature>
<comment type="subcellular location">
    <subcellularLocation>
        <location evidence="1">Membrane</location>
        <topology evidence="1">Multi-pass membrane protein</topology>
    </subcellularLocation>
</comment>
<dbReference type="GO" id="GO:0035151">
    <property type="term" value="P:regulation of tube size, open tracheal system"/>
    <property type="evidence" value="ECO:0007669"/>
    <property type="project" value="TreeGrafter"/>
</dbReference>
<dbReference type="GO" id="GO:0019991">
    <property type="term" value="P:septate junction assembly"/>
    <property type="evidence" value="ECO:0007669"/>
    <property type="project" value="TreeGrafter"/>
</dbReference>
<dbReference type="AlphaFoldDB" id="A0A226EJ65"/>
<name>A0A226EJ65_FOLCA</name>
<keyword evidence="2 6" id="KW-0812">Transmembrane</keyword>
<dbReference type="EMBL" id="LNIX01000003">
    <property type="protein sequence ID" value="OXA57735.1"/>
    <property type="molecule type" value="Genomic_DNA"/>
</dbReference>
<dbReference type="PANTHER" id="PTHR21284">
    <property type="entry name" value="EG:80H7.2 PROTEIN"/>
    <property type="match status" value="1"/>
</dbReference>
<feature type="transmembrane region" description="Helical" evidence="6">
    <location>
        <begin position="24"/>
        <end position="46"/>
    </location>
</feature>
<evidence type="ECO:0000256" key="1">
    <source>
        <dbReference type="ARBA" id="ARBA00004141"/>
    </source>
</evidence>
<comment type="caution">
    <text evidence="7">The sequence shown here is derived from an EMBL/GenBank/DDBJ whole genome shotgun (WGS) entry which is preliminary data.</text>
</comment>
<feature type="transmembrane region" description="Helical" evidence="6">
    <location>
        <begin position="121"/>
        <end position="142"/>
    </location>
</feature>
<keyword evidence="4 6" id="KW-0472">Membrane</keyword>
<feature type="transmembrane region" description="Helical" evidence="6">
    <location>
        <begin position="196"/>
        <end position="217"/>
    </location>
</feature>
<dbReference type="Gene3D" id="1.20.140.150">
    <property type="match status" value="1"/>
</dbReference>
<dbReference type="InterPro" id="IPR004031">
    <property type="entry name" value="PMP22/EMP/MP20/Claudin"/>
</dbReference>
<evidence type="ECO:0000256" key="6">
    <source>
        <dbReference type="SAM" id="Phobius"/>
    </source>
</evidence>
<dbReference type="Proteomes" id="UP000198287">
    <property type="component" value="Unassembled WGS sequence"/>
</dbReference>
<dbReference type="GO" id="GO:0005918">
    <property type="term" value="C:septate junction"/>
    <property type="evidence" value="ECO:0007669"/>
    <property type="project" value="TreeGrafter"/>
</dbReference>
<feature type="compositionally biased region" description="Polar residues" evidence="5">
    <location>
        <begin position="493"/>
        <end position="504"/>
    </location>
</feature>
<organism evidence="7 8">
    <name type="scientific">Folsomia candida</name>
    <name type="common">Springtail</name>
    <dbReference type="NCBI Taxonomy" id="158441"/>
    <lineage>
        <taxon>Eukaryota</taxon>
        <taxon>Metazoa</taxon>
        <taxon>Ecdysozoa</taxon>
        <taxon>Arthropoda</taxon>
        <taxon>Hexapoda</taxon>
        <taxon>Collembola</taxon>
        <taxon>Entomobryomorpha</taxon>
        <taxon>Isotomoidea</taxon>
        <taxon>Isotomidae</taxon>
        <taxon>Proisotominae</taxon>
        <taxon>Folsomia</taxon>
    </lineage>
</organism>
<evidence type="ECO:0000256" key="5">
    <source>
        <dbReference type="SAM" id="MobiDB-lite"/>
    </source>
</evidence>
<evidence type="ECO:0000313" key="7">
    <source>
        <dbReference type="EMBL" id="OXA57735.1"/>
    </source>
</evidence>
<accession>A0A226EJ65</accession>